<evidence type="ECO:0000256" key="9">
    <source>
        <dbReference type="ARBA" id="ARBA00076414"/>
    </source>
</evidence>
<evidence type="ECO:0000256" key="7">
    <source>
        <dbReference type="ARBA" id="ARBA00053401"/>
    </source>
</evidence>
<dbReference type="PANTHER" id="PTHR21237:SF23">
    <property type="entry name" value="GRPE PROTEIN HOMOLOG, MITOCHONDRIAL"/>
    <property type="match status" value="1"/>
</dbReference>
<keyword evidence="13" id="KW-0175">Coiled coil</keyword>
<dbReference type="GO" id="GO:0051087">
    <property type="term" value="F:protein-folding chaperone binding"/>
    <property type="evidence" value="ECO:0007669"/>
    <property type="project" value="InterPro"/>
</dbReference>
<comment type="function">
    <text evidence="7 10 11">Participates actively in the response to hyperosmotic and heat shock by preventing the aggregation of stress-denatured proteins, in association with DnaK and GrpE. It is the nucleotide exchange factor for DnaK and may function as a thermosensor. Unfolded proteins bind initially to DnaJ; upon interaction with the DnaJ-bound protein, DnaK hydrolyzes its bound ATP, resulting in the formation of a stable complex. GrpE releases ADP from DnaK; ATP binding to DnaK triggers the release of the substrate protein, thus completing the reaction cycle. Several rounds of ATP-dependent interactions between DnaJ, DnaK and GrpE are required for fully efficient folding.</text>
</comment>
<evidence type="ECO:0000256" key="13">
    <source>
        <dbReference type="SAM" id="Coils"/>
    </source>
</evidence>
<evidence type="ECO:0000256" key="4">
    <source>
        <dbReference type="ARBA" id="ARBA00022490"/>
    </source>
</evidence>
<dbReference type="InterPro" id="IPR013805">
    <property type="entry name" value="GrpE_CC"/>
</dbReference>
<evidence type="ECO:0000256" key="11">
    <source>
        <dbReference type="RuleBase" id="RU000639"/>
    </source>
</evidence>
<protein>
    <recommendedName>
        <fullName evidence="8 10">Protein GrpE</fullName>
    </recommendedName>
    <alternativeName>
        <fullName evidence="9 10">HSP-70 cofactor</fullName>
    </alternativeName>
</protein>
<dbReference type="InterPro" id="IPR009012">
    <property type="entry name" value="GrpE_head"/>
</dbReference>
<evidence type="ECO:0000256" key="5">
    <source>
        <dbReference type="ARBA" id="ARBA00023016"/>
    </source>
</evidence>
<accession>A0A6G7VFN8</accession>
<dbReference type="EMBL" id="CP048029">
    <property type="protein sequence ID" value="QIK38893.1"/>
    <property type="molecule type" value="Genomic_DNA"/>
</dbReference>
<gene>
    <name evidence="10 15" type="primary">grpE</name>
    <name evidence="15" type="ORF">GWK36_13880</name>
</gene>
<dbReference type="GO" id="GO:0042803">
    <property type="term" value="F:protein homodimerization activity"/>
    <property type="evidence" value="ECO:0007669"/>
    <property type="project" value="InterPro"/>
</dbReference>
<dbReference type="PANTHER" id="PTHR21237">
    <property type="entry name" value="GRPE PROTEIN"/>
    <property type="match status" value="1"/>
</dbReference>
<comment type="subunit">
    <text evidence="3 10">Homodimer.</text>
</comment>
<evidence type="ECO:0000256" key="12">
    <source>
        <dbReference type="RuleBase" id="RU004478"/>
    </source>
</evidence>
<feature type="compositionally biased region" description="Polar residues" evidence="14">
    <location>
        <begin position="1"/>
        <end position="10"/>
    </location>
</feature>
<evidence type="ECO:0000256" key="10">
    <source>
        <dbReference type="HAMAP-Rule" id="MF_01151"/>
    </source>
</evidence>
<feature type="coiled-coil region" evidence="13">
    <location>
        <begin position="66"/>
        <end position="107"/>
    </location>
</feature>
<keyword evidence="5 10" id="KW-0346">Stress response</keyword>
<dbReference type="GO" id="GO:0000774">
    <property type="term" value="F:adenyl-nucleotide exchange factor activity"/>
    <property type="evidence" value="ECO:0007669"/>
    <property type="project" value="InterPro"/>
</dbReference>
<dbReference type="RefSeq" id="WP_166272004.1">
    <property type="nucleotide sequence ID" value="NZ_CP048029.1"/>
</dbReference>
<dbReference type="Proteomes" id="UP000502699">
    <property type="component" value="Chromosome"/>
</dbReference>
<evidence type="ECO:0000256" key="1">
    <source>
        <dbReference type="ARBA" id="ARBA00004496"/>
    </source>
</evidence>
<feature type="region of interest" description="Disordered" evidence="14">
    <location>
        <begin position="1"/>
        <end position="62"/>
    </location>
</feature>
<keyword evidence="6 10" id="KW-0143">Chaperone</keyword>
<dbReference type="PRINTS" id="PR00773">
    <property type="entry name" value="GRPEPROTEIN"/>
</dbReference>
<dbReference type="Pfam" id="PF01025">
    <property type="entry name" value="GrpE"/>
    <property type="match status" value="1"/>
</dbReference>
<evidence type="ECO:0000313" key="15">
    <source>
        <dbReference type="EMBL" id="QIK38893.1"/>
    </source>
</evidence>
<feature type="compositionally biased region" description="Basic and acidic residues" evidence="14">
    <location>
        <begin position="17"/>
        <end position="27"/>
    </location>
</feature>
<sequence length="226" mass="24475">MNMESRQTEPGAQISEAARREAVDAYREALAVDETPAAMPETSETRPEETVSGIGDAASAAGEPSVAELSAALDAARSEIEESRNQVLRARAELENIKRRHAQELEKAHKFALDAFVRELLRVRDSLELGYAAALEATASIDQLREGTALTLKLLSDVMERFGVGVIDPLNQPFDPEFHQAMSMQPREDLPANTVALVVQKGYTLNGRLVRPALVVVSQAPGAESA</sequence>
<evidence type="ECO:0000256" key="3">
    <source>
        <dbReference type="ARBA" id="ARBA00011738"/>
    </source>
</evidence>
<evidence type="ECO:0000256" key="8">
    <source>
        <dbReference type="ARBA" id="ARBA00072274"/>
    </source>
</evidence>
<dbReference type="GO" id="GO:0051082">
    <property type="term" value="F:unfolded protein binding"/>
    <property type="evidence" value="ECO:0007669"/>
    <property type="project" value="TreeGrafter"/>
</dbReference>
<evidence type="ECO:0000256" key="14">
    <source>
        <dbReference type="SAM" id="MobiDB-lite"/>
    </source>
</evidence>
<dbReference type="Gene3D" id="3.90.20.20">
    <property type="match status" value="1"/>
</dbReference>
<organism evidence="15 16">
    <name type="scientific">Caldichromatium japonicum</name>
    <dbReference type="NCBI Taxonomy" id="2699430"/>
    <lineage>
        <taxon>Bacteria</taxon>
        <taxon>Pseudomonadati</taxon>
        <taxon>Pseudomonadota</taxon>
        <taxon>Gammaproteobacteria</taxon>
        <taxon>Chromatiales</taxon>
        <taxon>Chromatiaceae</taxon>
        <taxon>Caldichromatium</taxon>
    </lineage>
</organism>
<dbReference type="FunFam" id="2.30.22.10:FF:000001">
    <property type="entry name" value="Protein GrpE"/>
    <property type="match status" value="1"/>
</dbReference>
<reference evidence="16" key="1">
    <citation type="submission" date="2020-01" db="EMBL/GenBank/DDBJ databases">
        <title>Caldichromatium gen. nov., sp. nov., a thermophilic purple sulfur bacterium member of the family Chromatiaceae isolated from Nakabusa hot spring, Japan.</title>
        <authorList>
            <person name="Saini M.K."/>
            <person name="Hanada S."/>
            <person name="Tank M."/>
        </authorList>
    </citation>
    <scope>NUCLEOTIDE SEQUENCE [LARGE SCALE GENOMIC DNA]</scope>
    <source>
        <strain evidence="16">No.7</strain>
    </source>
</reference>
<dbReference type="HAMAP" id="MF_01151">
    <property type="entry name" value="GrpE"/>
    <property type="match status" value="1"/>
</dbReference>
<name>A0A6G7VFN8_9GAMM</name>
<dbReference type="Gene3D" id="2.30.22.10">
    <property type="entry name" value="Head domain of nucleotide exchange factor GrpE"/>
    <property type="match status" value="1"/>
</dbReference>
<evidence type="ECO:0000256" key="6">
    <source>
        <dbReference type="ARBA" id="ARBA00023186"/>
    </source>
</evidence>
<dbReference type="SUPFAM" id="SSF58014">
    <property type="entry name" value="Coiled-coil domain of nucleotide exchange factor GrpE"/>
    <property type="match status" value="1"/>
</dbReference>
<evidence type="ECO:0000256" key="2">
    <source>
        <dbReference type="ARBA" id="ARBA00009054"/>
    </source>
</evidence>
<dbReference type="NCBIfam" id="NF010748">
    <property type="entry name" value="PRK14150.1"/>
    <property type="match status" value="1"/>
</dbReference>
<dbReference type="PROSITE" id="PS01071">
    <property type="entry name" value="GRPE"/>
    <property type="match status" value="1"/>
</dbReference>
<dbReference type="GO" id="GO:0006457">
    <property type="term" value="P:protein folding"/>
    <property type="evidence" value="ECO:0007669"/>
    <property type="project" value="InterPro"/>
</dbReference>
<comment type="similarity">
    <text evidence="2 10 12">Belongs to the GrpE family.</text>
</comment>
<dbReference type="AlphaFoldDB" id="A0A6G7VFN8"/>
<keyword evidence="4 10" id="KW-0963">Cytoplasm</keyword>
<evidence type="ECO:0000313" key="16">
    <source>
        <dbReference type="Proteomes" id="UP000502699"/>
    </source>
</evidence>
<dbReference type="InterPro" id="IPR000740">
    <property type="entry name" value="GrpE"/>
</dbReference>
<proteinExistence type="inferred from homology"/>
<dbReference type="GO" id="GO:0005829">
    <property type="term" value="C:cytosol"/>
    <property type="evidence" value="ECO:0007669"/>
    <property type="project" value="TreeGrafter"/>
</dbReference>
<keyword evidence="16" id="KW-1185">Reference proteome</keyword>
<dbReference type="SUPFAM" id="SSF51064">
    <property type="entry name" value="Head domain of nucleotide exchange factor GrpE"/>
    <property type="match status" value="1"/>
</dbReference>
<comment type="subcellular location">
    <subcellularLocation>
        <location evidence="1 10">Cytoplasm</location>
    </subcellularLocation>
</comment>
<dbReference type="KEGG" id="cjap:GWK36_13880"/>
<dbReference type="CDD" id="cd00446">
    <property type="entry name" value="GrpE"/>
    <property type="match status" value="1"/>
</dbReference>